<reference evidence="2" key="1">
    <citation type="journal article" date="2014" name="Int. J. Syst. Evol. Microbiol.">
        <title>Complete genome sequence of Corynebacterium casei LMG S-19264T (=DSM 44701T), isolated from a smear-ripened cheese.</title>
        <authorList>
            <consortium name="US DOE Joint Genome Institute (JGI-PGF)"/>
            <person name="Walter F."/>
            <person name="Albersmeier A."/>
            <person name="Kalinowski J."/>
            <person name="Ruckert C."/>
        </authorList>
    </citation>
    <scope>NUCLEOTIDE SEQUENCE</scope>
    <source>
        <strain evidence="2">VKM B-1606</strain>
    </source>
</reference>
<gene>
    <name evidence="2" type="ORF">GCM10008170_20470</name>
    <name evidence="3" type="ORF">JOD31_000947</name>
</gene>
<sequence>MTDRERRVRDLAYQIWEEDGRPEGAGARHWSEAERRYAAELGSAPPPNGGAVAGAKAKPVKAPKAKAVAAAAGTPPKAGGEPGKIAAAAAEPKRGKAGGGKPSDAKRAADAPKADKSAGAKPSKKSKG</sequence>
<evidence type="ECO:0000313" key="2">
    <source>
        <dbReference type="EMBL" id="GLK56028.1"/>
    </source>
</evidence>
<feature type="compositionally biased region" description="Low complexity" evidence="1">
    <location>
        <begin position="65"/>
        <end position="90"/>
    </location>
</feature>
<reference evidence="3 4" key="2">
    <citation type="submission" date="2021-01" db="EMBL/GenBank/DDBJ databases">
        <title>Genomic Encyclopedia of Type Strains, Phase IV (KMG-IV): sequencing the most valuable type-strain genomes for metagenomic binning, comparative biology and taxonomic classification.</title>
        <authorList>
            <person name="Goeker M."/>
        </authorList>
    </citation>
    <scope>NUCLEOTIDE SEQUENCE [LARGE SCALE GENOMIC DNA]</scope>
    <source>
        <strain evidence="3 4">DSM 6130</strain>
    </source>
</reference>
<evidence type="ECO:0008006" key="6">
    <source>
        <dbReference type="Google" id="ProtNLM"/>
    </source>
</evidence>
<evidence type="ECO:0000313" key="5">
    <source>
        <dbReference type="Proteomes" id="UP001143400"/>
    </source>
</evidence>
<dbReference type="AlphaFoldDB" id="A0A9W6IT53"/>
<dbReference type="Pfam" id="PF11154">
    <property type="entry name" value="DUF2934"/>
    <property type="match status" value="1"/>
</dbReference>
<comment type="caution">
    <text evidence="2">The sequence shown here is derived from an EMBL/GenBank/DDBJ whole genome shotgun (WGS) entry which is preliminary data.</text>
</comment>
<reference evidence="2" key="3">
    <citation type="submission" date="2023-01" db="EMBL/GenBank/DDBJ databases">
        <authorList>
            <person name="Sun Q."/>
            <person name="Evtushenko L."/>
        </authorList>
    </citation>
    <scope>NUCLEOTIDE SEQUENCE</scope>
    <source>
        <strain evidence="2">VKM B-1606</strain>
    </source>
</reference>
<dbReference type="Proteomes" id="UP000758856">
    <property type="component" value="Unassembled WGS sequence"/>
</dbReference>
<proteinExistence type="predicted"/>
<evidence type="ECO:0000256" key="1">
    <source>
        <dbReference type="SAM" id="MobiDB-lite"/>
    </source>
</evidence>
<feature type="compositionally biased region" description="Basic and acidic residues" evidence="1">
    <location>
        <begin position="103"/>
        <end position="118"/>
    </location>
</feature>
<protein>
    <recommendedName>
        <fullName evidence="6">DUF2934 domain-containing protein</fullName>
    </recommendedName>
</protein>
<dbReference type="EMBL" id="BSFF01000002">
    <property type="protein sequence ID" value="GLK56028.1"/>
    <property type="molecule type" value="Genomic_DNA"/>
</dbReference>
<organism evidence="2 5">
    <name type="scientific">Methylopila capsulata</name>
    <dbReference type="NCBI Taxonomy" id="61654"/>
    <lineage>
        <taxon>Bacteria</taxon>
        <taxon>Pseudomonadati</taxon>
        <taxon>Pseudomonadota</taxon>
        <taxon>Alphaproteobacteria</taxon>
        <taxon>Hyphomicrobiales</taxon>
        <taxon>Methylopilaceae</taxon>
        <taxon>Methylopila</taxon>
    </lineage>
</organism>
<evidence type="ECO:0000313" key="4">
    <source>
        <dbReference type="Proteomes" id="UP000758856"/>
    </source>
</evidence>
<dbReference type="Proteomes" id="UP001143400">
    <property type="component" value="Unassembled WGS sequence"/>
</dbReference>
<evidence type="ECO:0000313" key="3">
    <source>
        <dbReference type="EMBL" id="MBM7850735.1"/>
    </source>
</evidence>
<feature type="region of interest" description="Disordered" evidence="1">
    <location>
        <begin position="38"/>
        <end position="128"/>
    </location>
</feature>
<accession>A0A9W6IT53</accession>
<dbReference type="InterPro" id="IPR021327">
    <property type="entry name" value="DUF2934"/>
</dbReference>
<dbReference type="RefSeq" id="WP_204949123.1">
    <property type="nucleotide sequence ID" value="NZ_BSFF01000002.1"/>
</dbReference>
<keyword evidence="4" id="KW-1185">Reference proteome</keyword>
<name>A0A9W6IT53_9HYPH</name>
<dbReference type="EMBL" id="JAFBCY010000001">
    <property type="protein sequence ID" value="MBM7850735.1"/>
    <property type="molecule type" value="Genomic_DNA"/>
</dbReference>